<organism evidence="1 2">
    <name type="scientific">Trichonephila inaurata madagascariensis</name>
    <dbReference type="NCBI Taxonomy" id="2747483"/>
    <lineage>
        <taxon>Eukaryota</taxon>
        <taxon>Metazoa</taxon>
        <taxon>Ecdysozoa</taxon>
        <taxon>Arthropoda</taxon>
        <taxon>Chelicerata</taxon>
        <taxon>Arachnida</taxon>
        <taxon>Araneae</taxon>
        <taxon>Araneomorphae</taxon>
        <taxon>Entelegynae</taxon>
        <taxon>Araneoidea</taxon>
        <taxon>Nephilidae</taxon>
        <taxon>Trichonephila</taxon>
        <taxon>Trichonephila inaurata</taxon>
    </lineage>
</organism>
<reference evidence="1" key="1">
    <citation type="submission" date="2020-08" db="EMBL/GenBank/DDBJ databases">
        <title>Multicomponent nature underlies the extraordinary mechanical properties of spider dragline silk.</title>
        <authorList>
            <person name="Kono N."/>
            <person name="Nakamura H."/>
            <person name="Mori M."/>
            <person name="Yoshida Y."/>
            <person name="Ohtoshi R."/>
            <person name="Malay A.D."/>
            <person name="Moran D.A.P."/>
            <person name="Tomita M."/>
            <person name="Numata K."/>
            <person name="Arakawa K."/>
        </authorList>
    </citation>
    <scope>NUCLEOTIDE SEQUENCE</scope>
</reference>
<proteinExistence type="predicted"/>
<evidence type="ECO:0000313" key="2">
    <source>
        <dbReference type="Proteomes" id="UP000886998"/>
    </source>
</evidence>
<dbReference type="OrthoDB" id="10406112at2759"/>
<comment type="caution">
    <text evidence="1">The sequence shown here is derived from an EMBL/GenBank/DDBJ whole genome shotgun (WGS) entry which is preliminary data.</text>
</comment>
<gene>
    <name evidence="1" type="ORF">TNIN_38501</name>
</gene>
<name>A0A8X6Y465_9ARAC</name>
<protein>
    <submittedName>
        <fullName evidence="1">Uncharacterized protein</fullName>
    </submittedName>
</protein>
<dbReference type="EMBL" id="BMAV01015538">
    <property type="protein sequence ID" value="GFY65348.1"/>
    <property type="molecule type" value="Genomic_DNA"/>
</dbReference>
<keyword evidence="2" id="KW-1185">Reference proteome</keyword>
<evidence type="ECO:0000313" key="1">
    <source>
        <dbReference type="EMBL" id="GFY65348.1"/>
    </source>
</evidence>
<dbReference type="AlphaFoldDB" id="A0A8X6Y465"/>
<dbReference type="Proteomes" id="UP000886998">
    <property type="component" value="Unassembled WGS sequence"/>
</dbReference>
<sequence>MLSTLEGIHPDPEIRFTTPQQISISEAKNEARKFMLEPVLKGNEEKSMMSNCQFFSLEQCNKAHWNPERKNQCQATWMTRKEALMHLNRYR</sequence>
<accession>A0A8X6Y465</accession>